<comment type="caution">
    <text evidence="2">The sequence shown here is derived from an EMBL/GenBank/DDBJ whole genome shotgun (WGS) entry which is preliminary data.</text>
</comment>
<feature type="compositionally biased region" description="Polar residues" evidence="1">
    <location>
        <begin position="1224"/>
        <end position="1242"/>
    </location>
</feature>
<feature type="region of interest" description="Disordered" evidence="1">
    <location>
        <begin position="786"/>
        <end position="966"/>
    </location>
</feature>
<gene>
    <name evidence="2" type="ORF">EPR50_G00234500</name>
</gene>
<feature type="region of interest" description="Disordered" evidence="1">
    <location>
        <begin position="1089"/>
        <end position="1183"/>
    </location>
</feature>
<feature type="region of interest" description="Disordered" evidence="1">
    <location>
        <begin position="572"/>
        <end position="597"/>
    </location>
</feature>
<feature type="compositionally biased region" description="Polar residues" evidence="1">
    <location>
        <begin position="748"/>
        <end position="758"/>
    </location>
</feature>
<feature type="region of interest" description="Disordered" evidence="1">
    <location>
        <begin position="462"/>
        <end position="481"/>
    </location>
</feature>
<evidence type="ECO:0000256" key="1">
    <source>
        <dbReference type="SAM" id="MobiDB-lite"/>
    </source>
</evidence>
<feature type="compositionally biased region" description="Basic residues" evidence="1">
    <location>
        <begin position="1094"/>
        <end position="1105"/>
    </location>
</feature>
<feature type="compositionally biased region" description="Polar residues" evidence="1">
    <location>
        <begin position="854"/>
        <end position="864"/>
    </location>
</feature>
<feature type="compositionally biased region" description="Polar residues" evidence="1">
    <location>
        <begin position="278"/>
        <end position="309"/>
    </location>
</feature>
<feature type="compositionally biased region" description="Polar residues" evidence="1">
    <location>
        <begin position="379"/>
        <end position="389"/>
    </location>
</feature>
<accession>A0A484C069</accession>
<feature type="compositionally biased region" description="Basic and acidic residues" evidence="1">
    <location>
        <begin position="790"/>
        <end position="799"/>
    </location>
</feature>
<feature type="region of interest" description="Disordered" evidence="1">
    <location>
        <begin position="724"/>
        <end position="773"/>
    </location>
</feature>
<feature type="compositionally biased region" description="Basic and acidic residues" evidence="1">
    <location>
        <begin position="1025"/>
        <end position="1037"/>
    </location>
</feature>
<feature type="compositionally biased region" description="Basic and acidic residues" evidence="1">
    <location>
        <begin position="899"/>
        <end position="923"/>
    </location>
</feature>
<dbReference type="Proteomes" id="UP000295070">
    <property type="component" value="Chromosome 23"/>
</dbReference>
<feature type="compositionally biased region" description="Basic residues" evidence="1">
    <location>
        <begin position="1397"/>
        <end position="1412"/>
    </location>
</feature>
<feature type="compositionally biased region" description="Polar residues" evidence="1">
    <location>
        <begin position="994"/>
        <end position="1008"/>
    </location>
</feature>
<feature type="region of interest" description="Disordered" evidence="1">
    <location>
        <begin position="667"/>
        <end position="712"/>
    </location>
</feature>
<feature type="region of interest" description="Disordered" evidence="1">
    <location>
        <begin position="1441"/>
        <end position="1488"/>
    </location>
</feature>
<keyword evidence="3" id="KW-1185">Reference proteome</keyword>
<feature type="compositionally biased region" description="Acidic residues" evidence="1">
    <location>
        <begin position="703"/>
        <end position="712"/>
    </location>
</feature>
<name>A0A484C069_PERFV</name>
<feature type="region of interest" description="Disordered" evidence="1">
    <location>
        <begin position="1214"/>
        <end position="1421"/>
    </location>
</feature>
<feature type="compositionally biased region" description="Polar residues" evidence="1">
    <location>
        <begin position="1038"/>
        <end position="1063"/>
    </location>
</feature>
<feature type="compositionally biased region" description="Low complexity" evidence="1">
    <location>
        <begin position="1326"/>
        <end position="1340"/>
    </location>
</feature>
<organism evidence="2 3">
    <name type="scientific">Perca flavescens</name>
    <name type="common">American yellow perch</name>
    <name type="synonym">Morone flavescens</name>
    <dbReference type="NCBI Taxonomy" id="8167"/>
    <lineage>
        <taxon>Eukaryota</taxon>
        <taxon>Metazoa</taxon>
        <taxon>Chordata</taxon>
        <taxon>Craniata</taxon>
        <taxon>Vertebrata</taxon>
        <taxon>Euteleostomi</taxon>
        <taxon>Actinopterygii</taxon>
        <taxon>Neopterygii</taxon>
        <taxon>Teleostei</taxon>
        <taxon>Neoteleostei</taxon>
        <taxon>Acanthomorphata</taxon>
        <taxon>Eupercaria</taxon>
        <taxon>Perciformes</taxon>
        <taxon>Percoidei</taxon>
        <taxon>Percidae</taxon>
        <taxon>Percinae</taxon>
        <taxon>Perca</taxon>
    </lineage>
</organism>
<dbReference type="EMBL" id="SCKG01000023">
    <property type="protein sequence ID" value="TDG96941.1"/>
    <property type="molecule type" value="Genomic_DNA"/>
</dbReference>
<feature type="region of interest" description="Disordered" evidence="1">
    <location>
        <begin position="271"/>
        <end position="309"/>
    </location>
</feature>
<feature type="region of interest" description="Disordered" evidence="1">
    <location>
        <begin position="333"/>
        <end position="403"/>
    </location>
</feature>
<sequence>MRSGFPHNQGGACSVFQDWSNLGARRLPQDINVTPVPVVYPEVGTQNNMVATQYPEELRGTYSQVPLQQGYQSQKLYHQQESHATITSTGFQHPRAGDGACISQNMQMSRKDNADFYSSAQHSSYFGTSAYENSVRRADDNSGQQKEYSRQNFSRHFQKKSNWNHDTGLQQPLSRTFKDGTSSAALQIDRLEAQAFPLQDRCSSATVCKTKTSMPLLEALLKTNSSELPCSSEETNGNIELNAIFLNKRCSKSQHVKGLRTVLNCGQARTQNLDHSRGTPSIPYQQQVSSRRLSQPSTDKLMSAGKTQPPTDVEIQNFLAQKLLYFRSILTQKNRNPGHSNKDLDRNSPLQSDSIVPKVDSVAHLPTTSAKDDVERQSHNWGANEQCTVGQARKEDRSKDSTVNAKLILKSKDADNCATSASEKHSTEYPRIMMDVAATCTKSEDESPVVLTAVPEMTWDELTEKQPSSPDVSEDLQTKSNSVASENKTFEPMSLIEKQTIEDHPQCGVTWEEVNPHSQPNSAVDRIQILNVVSLFTNQSEGASWDAGSVHLQTDLSTACSENKELVLKNPQYEDISDDDPSQPATELPATERFQSAGHEDPQYEFISEEESPQIESVSVETSSPTQVTVLNNTESPFENEDYGHLQGRARTDTVIISVKELVPKKQVSPDAERRDIAHCSSPFVETDETGPLYPKCDSGPLSEDETDDDDDWLFIPISISDLKFESDNEDQDSPEIHVIDGGETGDQEQQCDNNPTHWPSPKPVPASPSQIETFDTLASFMKQALCRSTPEHGLDSEGKPQPTKNRRESVDSCATEDSCDYSSSLGHNYLTASRLRSEPLLIETDDSEGEGNDVTSMPTSPNKSLDKSGMKSLRKTNGQNIPRKDDIIILDSEDESDQNCKKKAETEGRPETMDSQRGTVKEKLKKTRPLPVDSPAPRHQPIHQDTPFEEVTRDACSDPSPSTEMIGPLIEAKAASKKKIVIIIDSDTDDDQNYMTPRRNSISSCGSDSGDAPRVEQNQQSPKTVDREYRTAKENLPETTRSVPNPSLPHPQSTLQDTQLKEVTQGACSDLSDGREKCGQLIEAKCDSEHVQHKTNRQTTSKRKAFCDSGKVVEKSHSSKKKAKTKGILSSGSEDSGYSLCAPKDRPSTETVDRLRGTVIVKQPKKRSSEDSSEKQPQSVCREVEASLGDCPVIPRFVLVEPPQHNQSWKLVKETAVRGQGKAGSQSPKTSMASSNNTDSCANKKVRFVLTSKPANDQHRTTENIQANVKPRIFSRQHSLPTFSGSSSSSDLSEARQSSSSSRDFTRSASLPAAKQSTSILKHVSSSSLQQSRSYSNPSTLNPPDSPTKGPSSSGAMQSLKKKRAKEIWEQSYIPTRKDKKTSPGMKEDLRTTTNHLKRAARPDRRRRQKSQKSSTPLMKKSKIEAIGMTKAAAIEMTKAAGRDPPGEQRNFVGDNYKWSEKQTVAKPTKGSSREGIRYRPHPKTHW</sequence>
<feature type="region of interest" description="Disordered" evidence="1">
    <location>
        <begin position="987"/>
        <end position="1075"/>
    </location>
</feature>
<protein>
    <submittedName>
        <fullName evidence="2">Uncharacterized protein</fullName>
    </submittedName>
</protein>
<feature type="compositionally biased region" description="Low complexity" evidence="1">
    <location>
        <begin position="1280"/>
        <end position="1311"/>
    </location>
</feature>
<proteinExistence type="predicted"/>
<feature type="compositionally biased region" description="Basic and acidic residues" evidence="1">
    <location>
        <begin position="1144"/>
        <end position="1157"/>
    </location>
</feature>
<reference evidence="2 3" key="1">
    <citation type="submission" date="2019-01" db="EMBL/GenBank/DDBJ databases">
        <title>A chromosome-scale genome assembly of the yellow perch, Perca flavescens.</title>
        <authorList>
            <person name="Feron R."/>
            <person name="Morvezen R."/>
            <person name="Bestin A."/>
            <person name="Haffray P."/>
            <person name="Klopp C."/>
            <person name="Zahm M."/>
            <person name="Cabau C."/>
            <person name="Roques C."/>
            <person name="Donnadieu C."/>
            <person name="Bouchez O."/>
            <person name="Christie M."/>
            <person name="Larson W."/>
            <person name="Guiguen Y."/>
        </authorList>
    </citation>
    <scope>NUCLEOTIDE SEQUENCE [LARGE SCALE GENOMIC DNA]</scope>
    <source>
        <strain evidence="2">YP-PL-M2</strain>
        <tissue evidence="2">Blood</tissue>
    </source>
</reference>
<evidence type="ECO:0000313" key="2">
    <source>
        <dbReference type="EMBL" id="TDG96941.1"/>
    </source>
</evidence>
<evidence type="ECO:0000313" key="3">
    <source>
        <dbReference type="Proteomes" id="UP000295070"/>
    </source>
</evidence>